<name>A0A250IAX0_9BACT</name>
<dbReference type="Proteomes" id="UP000217289">
    <property type="component" value="Chromosome"/>
</dbReference>
<dbReference type="InterPro" id="IPR029056">
    <property type="entry name" value="Ribokinase-like"/>
</dbReference>
<dbReference type="PANTHER" id="PTHR10584:SF166">
    <property type="entry name" value="RIBOKINASE"/>
    <property type="match status" value="1"/>
</dbReference>
<dbReference type="PANTHER" id="PTHR10584">
    <property type="entry name" value="SUGAR KINASE"/>
    <property type="match status" value="1"/>
</dbReference>
<accession>A0A250IAX0</accession>
<keyword evidence="1" id="KW-0808">Transferase</keyword>
<organism evidence="4 5">
    <name type="scientific">Melittangium boletus DSM 14713</name>
    <dbReference type="NCBI Taxonomy" id="1294270"/>
    <lineage>
        <taxon>Bacteria</taxon>
        <taxon>Pseudomonadati</taxon>
        <taxon>Myxococcota</taxon>
        <taxon>Myxococcia</taxon>
        <taxon>Myxococcales</taxon>
        <taxon>Cystobacterineae</taxon>
        <taxon>Archangiaceae</taxon>
        <taxon>Melittangium</taxon>
    </lineage>
</organism>
<dbReference type="InterPro" id="IPR002173">
    <property type="entry name" value="Carboh/pur_kinase_PfkB_CS"/>
</dbReference>
<dbReference type="Gene3D" id="3.40.1190.20">
    <property type="match status" value="1"/>
</dbReference>
<dbReference type="InterPro" id="IPR011611">
    <property type="entry name" value="PfkB_dom"/>
</dbReference>
<keyword evidence="2 4" id="KW-0418">Kinase</keyword>
<keyword evidence="5" id="KW-1185">Reference proteome</keyword>
<dbReference type="OrthoDB" id="9813569at2"/>
<evidence type="ECO:0000313" key="4">
    <source>
        <dbReference type="EMBL" id="ATB29014.1"/>
    </source>
</evidence>
<gene>
    <name evidence="4" type="ORF">MEBOL_002463</name>
</gene>
<dbReference type="EMBL" id="CP022163">
    <property type="protein sequence ID" value="ATB29014.1"/>
    <property type="molecule type" value="Genomic_DNA"/>
</dbReference>
<dbReference type="KEGG" id="mbd:MEBOL_002463"/>
<reference evidence="4 5" key="1">
    <citation type="submission" date="2017-06" db="EMBL/GenBank/DDBJ databases">
        <authorList>
            <person name="Kim H.J."/>
            <person name="Triplett B.A."/>
        </authorList>
    </citation>
    <scope>NUCLEOTIDE SEQUENCE [LARGE SCALE GENOMIC DNA]</scope>
    <source>
        <strain evidence="4 5">DSM 14713</strain>
    </source>
</reference>
<evidence type="ECO:0000313" key="5">
    <source>
        <dbReference type="Proteomes" id="UP000217289"/>
    </source>
</evidence>
<proteinExistence type="predicted"/>
<protein>
    <submittedName>
        <fullName evidence="4">Ribokinase</fullName>
    </submittedName>
</protein>
<dbReference type="GO" id="GO:0016301">
    <property type="term" value="F:kinase activity"/>
    <property type="evidence" value="ECO:0007669"/>
    <property type="project" value="UniProtKB-KW"/>
</dbReference>
<dbReference type="SUPFAM" id="SSF53613">
    <property type="entry name" value="Ribokinase-like"/>
    <property type="match status" value="1"/>
</dbReference>
<dbReference type="Pfam" id="PF00294">
    <property type="entry name" value="PfkB"/>
    <property type="match status" value="1"/>
</dbReference>
<feature type="domain" description="Carbohydrate kinase PfkB" evidence="3">
    <location>
        <begin position="3"/>
        <end position="278"/>
    </location>
</feature>
<evidence type="ECO:0000256" key="2">
    <source>
        <dbReference type="ARBA" id="ARBA00022777"/>
    </source>
</evidence>
<dbReference type="AlphaFoldDB" id="A0A250IAX0"/>
<dbReference type="PROSITE" id="PS00584">
    <property type="entry name" value="PFKB_KINASES_2"/>
    <property type="match status" value="1"/>
</dbReference>
<evidence type="ECO:0000256" key="1">
    <source>
        <dbReference type="ARBA" id="ARBA00022679"/>
    </source>
</evidence>
<evidence type="ECO:0000259" key="3">
    <source>
        <dbReference type="Pfam" id="PF00294"/>
    </source>
</evidence>
<sequence>MTVIGSVLADYVIHQANDDVAGMPFRHGGVARNVAENLGWMGARVELVTLLSPDGIGAEMRARLERAGVHVRARETEGGVGRFVGLMGAGGEVRRQQLVTPPYERLDWAFVQEQLGSDGGYVVLETGLRPELLASLAAHARALGLTTVAMPTRIYDIGLPMEVLRGFHGIVANGQEFSTLLGMPIQDTAAAEAGVRRLLEEGLTWAIVTLGAQGVVAGHAQQEIRFYPAPPAQVVSTLGAGDAFASGFIGGMCLHGDFSCAIRGGLEAARRTVEVAEAVRSGPCEEVLMRTSEGRPAW</sequence>